<evidence type="ECO:0000313" key="2">
    <source>
        <dbReference type="Proteomes" id="UP000241592"/>
    </source>
</evidence>
<dbReference type="Proteomes" id="UP000241592">
    <property type="component" value="Segment"/>
</dbReference>
<evidence type="ECO:0000313" key="1">
    <source>
        <dbReference type="EMBL" id="ATW58036.1"/>
    </source>
</evidence>
<name>A0A2H4P783_9CAUD</name>
<organism evidence="1 2">
    <name type="scientific">Pseudomonas phage nickie</name>
    <dbReference type="NCBI Taxonomy" id="2048977"/>
    <lineage>
        <taxon>Viruses</taxon>
        <taxon>Duplodnaviria</taxon>
        <taxon>Heunggongvirae</taxon>
        <taxon>Uroviricota</taxon>
        <taxon>Caudoviricetes</taxon>
        <taxon>Nickievirus</taxon>
        <taxon>Nickievirus nickie</taxon>
    </lineage>
</organism>
<keyword evidence="2" id="KW-1185">Reference proteome</keyword>
<gene>
    <name evidence="1" type="ORF">CNR34_00103</name>
</gene>
<sequence>MGKLDACNLDVYKHGESMGLYDMPKDEAEKLCERLTKETGRLHDWHYIGGRVHVKALPKDFKPETVSDWA</sequence>
<reference evidence="1 2" key="1">
    <citation type="submission" date="2017-09" db="EMBL/GenBank/DDBJ databases">
        <authorList>
            <person name="Ehlers B."/>
            <person name="Leendertz F.H."/>
        </authorList>
    </citation>
    <scope>NUCLEOTIDE SEQUENCE [LARGE SCALE GENOMIC DNA]</scope>
</reference>
<proteinExistence type="predicted"/>
<dbReference type="EMBL" id="MG018927">
    <property type="protein sequence ID" value="ATW58036.1"/>
    <property type="molecule type" value="Genomic_DNA"/>
</dbReference>
<protein>
    <submittedName>
        <fullName evidence="1">Uncharacterized protein</fullName>
    </submittedName>
</protein>
<accession>A0A2H4P783</accession>